<dbReference type="Gene3D" id="3.40.47.10">
    <property type="match status" value="1"/>
</dbReference>
<dbReference type="Pfam" id="PF01154">
    <property type="entry name" value="HMG_CoA_synt_N"/>
    <property type="match status" value="1"/>
</dbReference>
<evidence type="ECO:0000256" key="2">
    <source>
        <dbReference type="ARBA" id="ARBA00022679"/>
    </source>
</evidence>
<comment type="similarity">
    <text evidence="1 5">Belongs to the thiolase-like superfamily. HMG-CoA synthase family.</text>
</comment>
<feature type="active site" description="Acyl-thioester intermediate" evidence="3">
    <location>
        <position position="119"/>
    </location>
</feature>
<keyword evidence="2 5" id="KW-0808">Transferase</keyword>
<dbReference type="Proteomes" id="UP000327044">
    <property type="component" value="Unassembled WGS sequence"/>
</dbReference>
<keyword evidence="5" id="KW-0756">Sterol biosynthesis</keyword>
<proteinExistence type="inferred from homology"/>
<evidence type="ECO:0000313" key="8">
    <source>
        <dbReference type="EMBL" id="KAB0803553.1"/>
    </source>
</evidence>
<dbReference type="PANTHER" id="PTHR43323">
    <property type="entry name" value="3-HYDROXY-3-METHYLGLUTARYL COENZYME A SYNTHASE"/>
    <property type="match status" value="1"/>
</dbReference>
<dbReference type="PANTHER" id="PTHR43323:SF2">
    <property type="entry name" value="HYDROXYMETHYLGLUTARYL-COA SYNTHASE"/>
    <property type="match status" value="1"/>
</dbReference>
<reference evidence="8 9" key="1">
    <citation type="journal article" date="2018" name="Elife">
        <title>Firefly genomes illuminate parallel origins of bioluminescence in beetles.</title>
        <authorList>
            <person name="Fallon T.R."/>
            <person name="Lower S.E."/>
            <person name="Chang C.H."/>
            <person name="Bessho-Uehara M."/>
            <person name="Martin G.J."/>
            <person name="Bewick A.J."/>
            <person name="Behringer M."/>
            <person name="Debat H.J."/>
            <person name="Wong I."/>
            <person name="Day J.C."/>
            <person name="Suvorov A."/>
            <person name="Silva C.J."/>
            <person name="Stanger-Hall K.F."/>
            <person name="Hall D.W."/>
            <person name="Schmitz R.J."/>
            <person name="Nelson D.R."/>
            <person name="Lewis S.M."/>
            <person name="Shigenobu S."/>
            <person name="Bybee S.M."/>
            <person name="Larracuente A.M."/>
            <person name="Oba Y."/>
            <person name="Weng J.K."/>
        </authorList>
    </citation>
    <scope>NUCLEOTIDE SEQUENCE [LARGE SCALE GENOMIC DNA]</scope>
    <source>
        <strain evidence="8">1611_PpyrPB1</strain>
        <tissue evidence="8">Whole body</tissue>
    </source>
</reference>
<dbReference type="GO" id="GO:0010142">
    <property type="term" value="P:farnesyl diphosphate biosynthetic process, mevalonate pathway"/>
    <property type="evidence" value="ECO:0007669"/>
    <property type="project" value="InterPro"/>
</dbReference>
<evidence type="ECO:0000259" key="7">
    <source>
        <dbReference type="Pfam" id="PF08540"/>
    </source>
</evidence>
<dbReference type="GO" id="GO:0004421">
    <property type="term" value="F:hydroxymethylglutaryl-CoA synthase activity"/>
    <property type="evidence" value="ECO:0007669"/>
    <property type="project" value="UniProtKB-EC"/>
</dbReference>
<comment type="catalytic activity">
    <reaction evidence="5">
        <text>acetoacetyl-CoA + acetyl-CoA + H2O = (3S)-3-hydroxy-3-methylglutaryl-CoA + CoA + H(+)</text>
        <dbReference type="Rhea" id="RHEA:10188"/>
        <dbReference type="ChEBI" id="CHEBI:15377"/>
        <dbReference type="ChEBI" id="CHEBI:15378"/>
        <dbReference type="ChEBI" id="CHEBI:43074"/>
        <dbReference type="ChEBI" id="CHEBI:57286"/>
        <dbReference type="ChEBI" id="CHEBI:57287"/>
        <dbReference type="ChEBI" id="CHEBI:57288"/>
        <dbReference type="EC" id="2.3.3.10"/>
    </reaction>
</comment>
<evidence type="ECO:0000256" key="3">
    <source>
        <dbReference type="PIRSR" id="PIRSR610122-1"/>
    </source>
</evidence>
<keyword evidence="5" id="KW-0753">Steroid metabolism</keyword>
<sequence>MGSWPENVGILAIECVFPSLYVDQVELEEFNGAKKGRCVSGSGQLQLGFCTDREDIHSICLTVVQRLLERYKIEPTAIGRLEVGSASFVDKSKSIKSVLMQLFEPYGVTDLEGLDANGCYGGTAALFNSIAWIESSSWNGRYAIVVAADVGVYADVTNIAAGAVAMLVGPNAPLVIDRGLRGTFMKYSLECSKTDVRLEHSPTVNNLNASEWYMETLQRTYQSYREKAQKQCDKIVTMDDFDYLLFHVPRCSVAKKAVDRLTVIDFINCISKANCESFKNGESHEIENAEKAILDFSKETYEQKTLPSLLLTSRIGNMNTASLYGSLVSLLISHSIEKLAGKKVGLFSYGSGLTGTMFSITIAKDCNNNSKLSTMLSKLADVKERLEKRKKVPPKDFTAIMGLREKALNDKVPIFDIDHLFSGSYYLAKIDELHRREYKRKTY</sequence>
<feature type="domain" description="Hydroxymethylglutaryl-coenzyme A synthase N-terminal" evidence="6">
    <location>
        <begin position="4"/>
        <end position="173"/>
    </location>
</feature>
<dbReference type="EC" id="2.3.3.10" evidence="5"/>
<keyword evidence="5" id="KW-1207">Sterol metabolism</keyword>
<dbReference type="GO" id="GO:0006084">
    <property type="term" value="P:acetyl-CoA metabolic process"/>
    <property type="evidence" value="ECO:0007669"/>
    <property type="project" value="InterPro"/>
</dbReference>
<dbReference type="InterPro" id="IPR010122">
    <property type="entry name" value="HMG_CoA_synthase_euk"/>
</dbReference>
<keyword evidence="5" id="KW-0444">Lipid biosynthesis</keyword>
<keyword evidence="5" id="KW-0443">Lipid metabolism</keyword>
<gene>
    <name evidence="8" type="ORF">PPYR_00523</name>
</gene>
<comment type="caution">
    <text evidence="8">The sequence shown here is derived from an EMBL/GenBank/DDBJ whole genome shotgun (WGS) entry which is preliminary data.</text>
</comment>
<dbReference type="InterPro" id="IPR013746">
    <property type="entry name" value="HMG_CoA_synt_C_dom"/>
</dbReference>
<dbReference type="EMBL" id="VVIM01000001">
    <property type="protein sequence ID" value="KAB0803553.1"/>
    <property type="molecule type" value="Genomic_DNA"/>
</dbReference>
<evidence type="ECO:0000259" key="6">
    <source>
        <dbReference type="Pfam" id="PF01154"/>
    </source>
</evidence>
<protein>
    <recommendedName>
        <fullName evidence="5">Hydroxymethylglutaryl-CoA synthase</fullName>
        <shortName evidence="5">HMG-CoA synthase</shortName>
        <ecNumber evidence="5">2.3.3.10</ecNumber>
    </recommendedName>
    <alternativeName>
        <fullName evidence="5">3-hydroxy-3-methylglutaryl coenzyme A synthase</fullName>
    </alternativeName>
</protein>
<keyword evidence="9" id="KW-1185">Reference proteome</keyword>
<dbReference type="GO" id="GO:0016126">
    <property type="term" value="P:sterol biosynthetic process"/>
    <property type="evidence" value="ECO:0007669"/>
    <property type="project" value="UniProtKB-KW"/>
</dbReference>
<feature type="domain" description="Hydroxymethylglutaryl-coenzyme A synthase C-terminal" evidence="7">
    <location>
        <begin position="174"/>
        <end position="441"/>
    </location>
</feature>
<feature type="binding site" evidence="4">
    <location>
        <position position="256"/>
    </location>
    <ligand>
        <name>CoA</name>
        <dbReference type="ChEBI" id="CHEBI:57287"/>
    </ligand>
</feature>
<dbReference type="AlphaFoldDB" id="A0A5N4B1W8"/>
<evidence type="ECO:0000256" key="4">
    <source>
        <dbReference type="PIRSR" id="PIRSR610122-2"/>
    </source>
</evidence>
<accession>A0A5N4B1W8</accession>
<dbReference type="Pfam" id="PF08540">
    <property type="entry name" value="HMG_CoA_synt_C"/>
    <property type="match status" value="1"/>
</dbReference>
<dbReference type="UniPathway" id="UPA00058">
    <property type="reaction ID" value="UER00102"/>
</dbReference>
<dbReference type="CDD" id="cd00827">
    <property type="entry name" value="init_cond_enzymes"/>
    <property type="match status" value="1"/>
</dbReference>
<dbReference type="NCBIfam" id="TIGR01833">
    <property type="entry name" value="HMG-CoA-S_euk"/>
    <property type="match status" value="1"/>
</dbReference>
<dbReference type="InParanoid" id="A0A5N4B1W8"/>
<dbReference type="InterPro" id="IPR016039">
    <property type="entry name" value="Thiolase-like"/>
</dbReference>
<name>A0A5N4B1W8_PHOPY</name>
<keyword evidence="5" id="KW-0752">Steroid biosynthesis</keyword>
<organism evidence="8 9">
    <name type="scientific">Photinus pyralis</name>
    <name type="common">Common eastern firefly</name>
    <name type="synonym">Lampyris pyralis</name>
    <dbReference type="NCBI Taxonomy" id="7054"/>
    <lineage>
        <taxon>Eukaryota</taxon>
        <taxon>Metazoa</taxon>
        <taxon>Ecdysozoa</taxon>
        <taxon>Arthropoda</taxon>
        <taxon>Hexapoda</taxon>
        <taxon>Insecta</taxon>
        <taxon>Pterygota</taxon>
        <taxon>Neoptera</taxon>
        <taxon>Endopterygota</taxon>
        <taxon>Coleoptera</taxon>
        <taxon>Polyphaga</taxon>
        <taxon>Elateriformia</taxon>
        <taxon>Elateroidea</taxon>
        <taxon>Lampyridae</taxon>
        <taxon>Lampyrinae</taxon>
        <taxon>Photinus</taxon>
    </lineage>
</organism>
<comment type="function">
    <text evidence="5">Catalyzes the condensation of acetyl-CoA with acetoacetyl-CoA to form HMG-CoA.</text>
</comment>
<comment type="pathway">
    <text evidence="5">Metabolic intermediate biosynthesis; (R)-mevalonate biosynthesis; (R)-mevalonate from acetyl-CoA: step 2/3.</text>
</comment>
<evidence type="ECO:0000256" key="5">
    <source>
        <dbReference type="RuleBase" id="RU364071"/>
    </source>
</evidence>
<dbReference type="SUPFAM" id="SSF53901">
    <property type="entry name" value="Thiolase-like"/>
    <property type="match status" value="2"/>
</dbReference>
<evidence type="ECO:0000256" key="1">
    <source>
        <dbReference type="ARBA" id="ARBA00007061"/>
    </source>
</evidence>
<feature type="active site" description="Proton donor/acceptor" evidence="3">
    <location>
        <position position="247"/>
    </location>
</feature>
<dbReference type="InterPro" id="IPR013528">
    <property type="entry name" value="HMG_CoA_synth_N"/>
</dbReference>
<evidence type="ECO:0000313" key="9">
    <source>
        <dbReference type="Proteomes" id="UP000327044"/>
    </source>
</evidence>